<sequence length="107" mass="11427">MSSSPAASNDGDKHPADSKQAAVAKTAGFVVFSGIAMSILKTLNPFNKERNDTSPSQQPVVKSIQSSPVQPIRDSPPSPPTPFPEPTVTKKLGGYTSKDCQNTRNEW</sequence>
<dbReference type="Proteomes" id="UP001165190">
    <property type="component" value="Unassembled WGS sequence"/>
</dbReference>
<dbReference type="AlphaFoldDB" id="A0A9W7LK54"/>
<dbReference type="OrthoDB" id="2107166at2759"/>
<feature type="region of interest" description="Disordered" evidence="1">
    <location>
        <begin position="46"/>
        <end position="107"/>
    </location>
</feature>
<keyword evidence="4" id="KW-1185">Reference proteome</keyword>
<reference evidence="3" key="1">
    <citation type="submission" date="2023-05" db="EMBL/GenBank/DDBJ databases">
        <title>Genome and transcriptome analyses reveal genes involved in the formation of fine ridges on petal epidermal cells in Hibiscus trionum.</title>
        <authorList>
            <person name="Koshimizu S."/>
            <person name="Masuda S."/>
            <person name="Ishii T."/>
            <person name="Shirasu K."/>
            <person name="Hoshino A."/>
            <person name="Arita M."/>
        </authorList>
    </citation>
    <scope>NUCLEOTIDE SEQUENCE</scope>
    <source>
        <strain evidence="3">Hamamatsu line</strain>
    </source>
</reference>
<evidence type="ECO:0000313" key="3">
    <source>
        <dbReference type="EMBL" id="GMI67773.1"/>
    </source>
</evidence>
<keyword evidence="2" id="KW-0812">Transmembrane</keyword>
<evidence type="ECO:0000256" key="1">
    <source>
        <dbReference type="SAM" id="MobiDB-lite"/>
    </source>
</evidence>
<feature type="compositionally biased region" description="Pro residues" evidence="1">
    <location>
        <begin position="74"/>
        <end position="85"/>
    </location>
</feature>
<proteinExistence type="predicted"/>
<keyword evidence="2" id="KW-1133">Transmembrane helix</keyword>
<name>A0A9W7LK54_HIBTR</name>
<comment type="caution">
    <text evidence="3">The sequence shown here is derived from an EMBL/GenBank/DDBJ whole genome shotgun (WGS) entry which is preliminary data.</text>
</comment>
<gene>
    <name evidence="3" type="ORF">HRI_000446600</name>
</gene>
<feature type="compositionally biased region" description="Polar residues" evidence="1">
    <location>
        <begin position="98"/>
        <end position="107"/>
    </location>
</feature>
<feature type="region of interest" description="Disordered" evidence="1">
    <location>
        <begin position="1"/>
        <end position="22"/>
    </location>
</feature>
<feature type="transmembrane region" description="Helical" evidence="2">
    <location>
        <begin position="20"/>
        <end position="40"/>
    </location>
</feature>
<evidence type="ECO:0000256" key="2">
    <source>
        <dbReference type="SAM" id="Phobius"/>
    </source>
</evidence>
<accession>A0A9W7LK54</accession>
<evidence type="ECO:0000313" key="4">
    <source>
        <dbReference type="Proteomes" id="UP001165190"/>
    </source>
</evidence>
<protein>
    <submittedName>
        <fullName evidence="3">Uncharacterized protein</fullName>
    </submittedName>
</protein>
<feature type="compositionally biased region" description="Polar residues" evidence="1">
    <location>
        <begin position="53"/>
        <end position="67"/>
    </location>
</feature>
<organism evidence="3 4">
    <name type="scientific">Hibiscus trionum</name>
    <name type="common">Flower of an hour</name>
    <dbReference type="NCBI Taxonomy" id="183268"/>
    <lineage>
        <taxon>Eukaryota</taxon>
        <taxon>Viridiplantae</taxon>
        <taxon>Streptophyta</taxon>
        <taxon>Embryophyta</taxon>
        <taxon>Tracheophyta</taxon>
        <taxon>Spermatophyta</taxon>
        <taxon>Magnoliopsida</taxon>
        <taxon>eudicotyledons</taxon>
        <taxon>Gunneridae</taxon>
        <taxon>Pentapetalae</taxon>
        <taxon>rosids</taxon>
        <taxon>malvids</taxon>
        <taxon>Malvales</taxon>
        <taxon>Malvaceae</taxon>
        <taxon>Malvoideae</taxon>
        <taxon>Hibiscus</taxon>
    </lineage>
</organism>
<keyword evidence="2" id="KW-0472">Membrane</keyword>
<dbReference type="EMBL" id="BSYR01000006">
    <property type="protein sequence ID" value="GMI67773.1"/>
    <property type="molecule type" value="Genomic_DNA"/>
</dbReference>